<proteinExistence type="predicted"/>
<organism evidence="1">
    <name type="scientific">Arundo donax</name>
    <name type="common">Giant reed</name>
    <name type="synonym">Donax arundinaceus</name>
    <dbReference type="NCBI Taxonomy" id="35708"/>
    <lineage>
        <taxon>Eukaryota</taxon>
        <taxon>Viridiplantae</taxon>
        <taxon>Streptophyta</taxon>
        <taxon>Embryophyta</taxon>
        <taxon>Tracheophyta</taxon>
        <taxon>Spermatophyta</taxon>
        <taxon>Magnoliopsida</taxon>
        <taxon>Liliopsida</taxon>
        <taxon>Poales</taxon>
        <taxon>Poaceae</taxon>
        <taxon>PACMAD clade</taxon>
        <taxon>Arundinoideae</taxon>
        <taxon>Arundineae</taxon>
        <taxon>Arundo</taxon>
    </lineage>
</organism>
<dbReference type="AlphaFoldDB" id="A0A0A9G9S3"/>
<evidence type="ECO:0000313" key="1">
    <source>
        <dbReference type="EMBL" id="JAE20179.1"/>
    </source>
</evidence>
<accession>A0A0A9G9S3</accession>
<reference evidence="1" key="1">
    <citation type="submission" date="2014-09" db="EMBL/GenBank/DDBJ databases">
        <authorList>
            <person name="Magalhaes I.L.F."/>
            <person name="Oliveira U."/>
            <person name="Santos F.R."/>
            <person name="Vidigal T.H.D.A."/>
            <person name="Brescovit A.D."/>
            <person name="Santos A.J."/>
        </authorList>
    </citation>
    <scope>NUCLEOTIDE SEQUENCE</scope>
    <source>
        <tissue evidence="1">Shoot tissue taken approximately 20 cm above the soil surface</tissue>
    </source>
</reference>
<protein>
    <submittedName>
        <fullName evidence="1">Uncharacterized protein</fullName>
    </submittedName>
</protein>
<sequence>MFSLGSEILIGILAGLNEQIFSLELACGLGTRILAASSMI</sequence>
<reference evidence="1" key="2">
    <citation type="journal article" date="2015" name="Data Brief">
        <title>Shoot transcriptome of the giant reed, Arundo donax.</title>
        <authorList>
            <person name="Barrero R.A."/>
            <person name="Guerrero F.D."/>
            <person name="Moolhuijzen P."/>
            <person name="Goolsby J.A."/>
            <person name="Tidwell J."/>
            <person name="Bellgard S.E."/>
            <person name="Bellgard M.I."/>
        </authorList>
    </citation>
    <scope>NUCLEOTIDE SEQUENCE</scope>
    <source>
        <tissue evidence="1">Shoot tissue taken approximately 20 cm above the soil surface</tissue>
    </source>
</reference>
<dbReference type="EMBL" id="GBRH01177717">
    <property type="protein sequence ID" value="JAE20179.1"/>
    <property type="molecule type" value="Transcribed_RNA"/>
</dbReference>
<name>A0A0A9G9S3_ARUDO</name>